<dbReference type="HOGENOM" id="CLU_101130_0_0_1"/>
<dbReference type="FunFam" id="1.20.5.190:FF:000049">
    <property type="entry name" value="Igloo, isoform A"/>
    <property type="match status" value="1"/>
</dbReference>
<dbReference type="Pfam" id="PF00612">
    <property type="entry name" value="IQ"/>
    <property type="match status" value="3"/>
</dbReference>
<dbReference type="CDD" id="cd23767">
    <property type="entry name" value="IQCD"/>
    <property type="match status" value="2"/>
</dbReference>
<sequence>MGCNTSQELKTKDGAAIDAVSNGEPEPSAPQMELADGGSSSAKSNSNNHTNHAKSNSIISNGDAKAALSAKGGSAAAATATATNGVVDRSCDKAEITEFDDDDEDEAKAATKIQAVFRGHKVRETMKKSETKTTTNNGSAIPAGAAAAAAAAAAEAASSSAEPTKAELEAEFDPNDKELCHAALKIQSTFRGHLARKLVNKDEPEDEDIQEITKKVAEELDIDLTDPELNKAATKIQASFRGHKTRKDTTNE</sequence>
<keyword evidence="3" id="KW-1185">Reference proteome</keyword>
<dbReference type="PANTHER" id="PTHR10699">
    <property type="entry name" value="NEUROMODULIN"/>
    <property type="match status" value="1"/>
</dbReference>
<dbReference type="AlphaFoldDB" id="B4J601"/>
<accession>B4J601</accession>
<dbReference type="InParanoid" id="B4J601"/>
<dbReference type="OrthoDB" id="7869420at2759"/>
<feature type="compositionally biased region" description="Low complexity" evidence="1">
    <location>
        <begin position="39"/>
        <end position="57"/>
    </location>
</feature>
<dbReference type="Proteomes" id="UP000001070">
    <property type="component" value="Unassembled WGS sequence"/>
</dbReference>
<reference evidence="2 3" key="1">
    <citation type="journal article" date="2007" name="Nature">
        <title>Evolution of genes and genomes on the Drosophila phylogeny.</title>
        <authorList>
            <consortium name="Drosophila 12 Genomes Consortium"/>
            <person name="Clark A.G."/>
            <person name="Eisen M.B."/>
            <person name="Smith D.R."/>
            <person name="Bergman C.M."/>
            <person name="Oliver B."/>
            <person name="Markow T.A."/>
            <person name="Kaufman T.C."/>
            <person name="Kellis M."/>
            <person name="Gelbart W."/>
            <person name="Iyer V.N."/>
            <person name="Pollard D.A."/>
            <person name="Sackton T.B."/>
            <person name="Larracuente A.M."/>
            <person name="Singh N.D."/>
            <person name="Abad J.P."/>
            <person name="Abt D.N."/>
            <person name="Adryan B."/>
            <person name="Aguade M."/>
            <person name="Akashi H."/>
            <person name="Anderson W.W."/>
            <person name="Aquadro C.F."/>
            <person name="Ardell D.H."/>
            <person name="Arguello R."/>
            <person name="Artieri C.G."/>
            <person name="Barbash D.A."/>
            <person name="Barker D."/>
            <person name="Barsanti P."/>
            <person name="Batterham P."/>
            <person name="Batzoglou S."/>
            <person name="Begun D."/>
            <person name="Bhutkar A."/>
            <person name="Blanco E."/>
            <person name="Bosak S.A."/>
            <person name="Bradley R.K."/>
            <person name="Brand A.D."/>
            <person name="Brent M.R."/>
            <person name="Brooks A.N."/>
            <person name="Brown R.H."/>
            <person name="Butlin R.K."/>
            <person name="Caggese C."/>
            <person name="Calvi B.R."/>
            <person name="Bernardo de Carvalho A."/>
            <person name="Caspi A."/>
            <person name="Castrezana S."/>
            <person name="Celniker S.E."/>
            <person name="Chang J.L."/>
            <person name="Chapple C."/>
            <person name="Chatterji S."/>
            <person name="Chinwalla A."/>
            <person name="Civetta A."/>
            <person name="Clifton S.W."/>
            <person name="Comeron J.M."/>
            <person name="Costello J.C."/>
            <person name="Coyne J.A."/>
            <person name="Daub J."/>
            <person name="David R.G."/>
            <person name="Delcher A.L."/>
            <person name="Delehaunty K."/>
            <person name="Do C.B."/>
            <person name="Ebling H."/>
            <person name="Edwards K."/>
            <person name="Eickbush T."/>
            <person name="Evans J.D."/>
            <person name="Filipski A."/>
            <person name="Findeiss S."/>
            <person name="Freyhult E."/>
            <person name="Fulton L."/>
            <person name="Fulton R."/>
            <person name="Garcia A.C."/>
            <person name="Gardiner A."/>
            <person name="Garfield D.A."/>
            <person name="Garvin B.E."/>
            <person name="Gibson G."/>
            <person name="Gilbert D."/>
            <person name="Gnerre S."/>
            <person name="Godfrey J."/>
            <person name="Good R."/>
            <person name="Gotea V."/>
            <person name="Gravely B."/>
            <person name="Greenberg A.J."/>
            <person name="Griffiths-Jones S."/>
            <person name="Gross S."/>
            <person name="Guigo R."/>
            <person name="Gustafson E.A."/>
            <person name="Haerty W."/>
            <person name="Hahn M.W."/>
            <person name="Halligan D.L."/>
            <person name="Halpern A.L."/>
            <person name="Halter G.M."/>
            <person name="Han M.V."/>
            <person name="Heger A."/>
            <person name="Hillier L."/>
            <person name="Hinrichs A.S."/>
            <person name="Holmes I."/>
            <person name="Hoskins R.A."/>
            <person name="Hubisz M.J."/>
            <person name="Hultmark D."/>
            <person name="Huntley M.A."/>
            <person name="Jaffe D.B."/>
            <person name="Jagadeeshan S."/>
            <person name="Jeck W.R."/>
            <person name="Johnson J."/>
            <person name="Jones C.D."/>
            <person name="Jordan W.C."/>
            <person name="Karpen G.H."/>
            <person name="Kataoka E."/>
            <person name="Keightley P.D."/>
            <person name="Kheradpour P."/>
            <person name="Kirkness E.F."/>
            <person name="Koerich L.B."/>
            <person name="Kristiansen K."/>
            <person name="Kudrna D."/>
            <person name="Kulathinal R.J."/>
            <person name="Kumar S."/>
            <person name="Kwok R."/>
            <person name="Lander E."/>
            <person name="Langley C.H."/>
            <person name="Lapoint R."/>
            <person name="Lazzaro B.P."/>
            <person name="Lee S.J."/>
            <person name="Levesque L."/>
            <person name="Li R."/>
            <person name="Lin C.F."/>
            <person name="Lin M.F."/>
            <person name="Lindblad-Toh K."/>
            <person name="Llopart A."/>
            <person name="Long M."/>
            <person name="Low L."/>
            <person name="Lozovsky E."/>
            <person name="Lu J."/>
            <person name="Luo M."/>
            <person name="Machado C.A."/>
            <person name="Makalowski W."/>
            <person name="Marzo M."/>
            <person name="Matsuda M."/>
            <person name="Matzkin L."/>
            <person name="McAllister B."/>
            <person name="McBride C.S."/>
            <person name="McKernan B."/>
            <person name="McKernan K."/>
            <person name="Mendez-Lago M."/>
            <person name="Minx P."/>
            <person name="Mollenhauer M.U."/>
            <person name="Montooth K."/>
            <person name="Mount S.M."/>
            <person name="Mu X."/>
            <person name="Myers E."/>
            <person name="Negre B."/>
            <person name="Newfeld S."/>
            <person name="Nielsen R."/>
            <person name="Noor M.A."/>
            <person name="O'Grady P."/>
            <person name="Pachter L."/>
            <person name="Papaceit M."/>
            <person name="Parisi M.J."/>
            <person name="Parisi M."/>
            <person name="Parts L."/>
            <person name="Pedersen J.S."/>
            <person name="Pesole G."/>
            <person name="Phillippy A.M."/>
            <person name="Ponting C.P."/>
            <person name="Pop M."/>
            <person name="Porcelli D."/>
            <person name="Powell J.R."/>
            <person name="Prohaska S."/>
            <person name="Pruitt K."/>
            <person name="Puig M."/>
            <person name="Quesneville H."/>
            <person name="Ram K.R."/>
            <person name="Rand D."/>
            <person name="Rasmussen M.D."/>
            <person name="Reed L.K."/>
            <person name="Reenan R."/>
            <person name="Reily A."/>
            <person name="Remington K.A."/>
            <person name="Rieger T.T."/>
            <person name="Ritchie M.G."/>
            <person name="Robin C."/>
            <person name="Rogers Y.H."/>
            <person name="Rohde C."/>
            <person name="Rozas J."/>
            <person name="Rubenfield M.J."/>
            <person name="Ruiz A."/>
            <person name="Russo S."/>
            <person name="Salzberg S.L."/>
            <person name="Sanchez-Gracia A."/>
            <person name="Saranga D.J."/>
            <person name="Sato H."/>
            <person name="Schaeffer S.W."/>
            <person name="Schatz M.C."/>
            <person name="Schlenke T."/>
            <person name="Schwartz R."/>
            <person name="Segarra C."/>
            <person name="Singh R.S."/>
            <person name="Sirot L."/>
            <person name="Sirota M."/>
            <person name="Sisneros N.B."/>
            <person name="Smith C.D."/>
            <person name="Smith T.F."/>
            <person name="Spieth J."/>
            <person name="Stage D.E."/>
            <person name="Stark A."/>
            <person name="Stephan W."/>
            <person name="Strausberg R.L."/>
            <person name="Strempel S."/>
            <person name="Sturgill D."/>
            <person name="Sutton G."/>
            <person name="Sutton G.G."/>
            <person name="Tao W."/>
            <person name="Teichmann S."/>
            <person name="Tobari Y.N."/>
            <person name="Tomimura Y."/>
            <person name="Tsolas J.M."/>
            <person name="Valente V.L."/>
            <person name="Venter E."/>
            <person name="Venter J.C."/>
            <person name="Vicario S."/>
            <person name="Vieira F.G."/>
            <person name="Vilella A.J."/>
            <person name="Villasante A."/>
            <person name="Walenz B."/>
            <person name="Wang J."/>
            <person name="Wasserman M."/>
            <person name="Watts T."/>
            <person name="Wilson D."/>
            <person name="Wilson R.K."/>
            <person name="Wing R.A."/>
            <person name="Wolfner M.F."/>
            <person name="Wong A."/>
            <person name="Wong G.K."/>
            <person name="Wu C.I."/>
            <person name="Wu G."/>
            <person name="Yamamoto D."/>
            <person name="Yang H.P."/>
            <person name="Yang S.P."/>
            <person name="Yorke J.A."/>
            <person name="Yoshida K."/>
            <person name="Zdobnov E."/>
            <person name="Zhang P."/>
            <person name="Zhang Y."/>
            <person name="Zimin A.V."/>
            <person name="Baldwin J."/>
            <person name="Abdouelleil A."/>
            <person name="Abdulkadir J."/>
            <person name="Abebe A."/>
            <person name="Abera B."/>
            <person name="Abreu J."/>
            <person name="Acer S.C."/>
            <person name="Aftuck L."/>
            <person name="Alexander A."/>
            <person name="An P."/>
            <person name="Anderson E."/>
            <person name="Anderson S."/>
            <person name="Arachi H."/>
            <person name="Azer M."/>
            <person name="Bachantsang P."/>
            <person name="Barry A."/>
            <person name="Bayul T."/>
            <person name="Berlin A."/>
            <person name="Bessette D."/>
            <person name="Bloom T."/>
            <person name="Blye J."/>
            <person name="Boguslavskiy L."/>
            <person name="Bonnet C."/>
            <person name="Boukhgalter B."/>
            <person name="Bourzgui I."/>
            <person name="Brown A."/>
            <person name="Cahill P."/>
            <person name="Channer S."/>
            <person name="Cheshatsang Y."/>
            <person name="Chuda L."/>
            <person name="Citroen M."/>
            <person name="Collymore A."/>
            <person name="Cooke P."/>
            <person name="Costello M."/>
            <person name="D'Aco K."/>
            <person name="Daza R."/>
            <person name="De Haan G."/>
            <person name="DeGray S."/>
            <person name="DeMaso C."/>
            <person name="Dhargay N."/>
            <person name="Dooley K."/>
            <person name="Dooley E."/>
            <person name="Doricent M."/>
            <person name="Dorje P."/>
            <person name="Dorjee K."/>
            <person name="Dupes A."/>
            <person name="Elong R."/>
            <person name="Falk J."/>
            <person name="Farina A."/>
            <person name="Faro S."/>
            <person name="Ferguson D."/>
            <person name="Fisher S."/>
            <person name="Foley C.D."/>
            <person name="Franke A."/>
            <person name="Friedrich D."/>
            <person name="Gadbois L."/>
            <person name="Gearin G."/>
            <person name="Gearin C.R."/>
            <person name="Giannoukos G."/>
            <person name="Goode T."/>
            <person name="Graham J."/>
            <person name="Grandbois E."/>
            <person name="Grewal S."/>
            <person name="Gyaltsen K."/>
            <person name="Hafez N."/>
            <person name="Hagos B."/>
            <person name="Hall J."/>
            <person name="Henson C."/>
            <person name="Hollinger A."/>
            <person name="Honan T."/>
            <person name="Huard M.D."/>
            <person name="Hughes L."/>
            <person name="Hurhula B."/>
            <person name="Husby M.E."/>
            <person name="Kamat A."/>
            <person name="Kanga B."/>
            <person name="Kashin S."/>
            <person name="Khazanovich D."/>
            <person name="Kisner P."/>
            <person name="Lance K."/>
            <person name="Lara M."/>
            <person name="Lee W."/>
            <person name="Lennon N."/>
            <person name="Letendre F."/>
            <person name="LeVine R."/>
            <person name="Lipovsky A."/>
            <person name="Liu X."/>
            <person name="Liu J."/>
            <person name="Liu S."/>
            <person name="Lokyitsang T."/>
            <person name="Lokyitsang Y."/>
            <person name="Lubonja R."/>
            <person name="Lui A."/>
            <person name="MacDonald P."/>
            <person name="Magnisalis V."/>
            <person name="Maru K."/>
            <person name="Matthews C."/>
            <person name="McCusker W."/>
            <person name="McDonough S."/>
            <person name="Mehta T."/>
            <person name="Meldrim J."/>
            <person name="Meneus L."/>
            <person name="Mihai O."/>
            <person name="Mihalev A."/>
            <person name="Mihova T."/>
            <person name="Mittelman R."/>
            <person name="Mlenga V."/>
            <person name="Montmayeur A."/>
            <person name="Mulrain L."/>
            <person name="Navidi A."/>
            <person name="Naylor J."/>
            <person name="Negash T."/>
            <person name="Nguyen T."/>
            <person name="Nguyen N."/>
            <person name="Nicol R."/>
            <person name="Norbu C."/>
            <person name="Norbu N."/>
            <person name="Novod N."/>
            <person name="O'Neill B."/>
            <person name="Osman S."/>
            <person name="Markiewicz E."/>
            <person name="Oyono O.L."/>
            <person name="Patti C."/>
            <person name="Phunkhang P."/>
            <person name="Pierre F."/>
            <person name="Priest M."/>
            <person name="Raghuraman S."/>
            <person name="Rege F."/>
            <person name="Reyes R."/>
            <person name="Rise C."/>
            <person name="Rogov P."/>
            <person name="Ross K."/>
            <person name="Ryan E."/>
            <person name="Settipalli S."/>
            <person name="Shea T."/>
            <person name="Sherpa N."/>
            <person name="Shi L."/>
            <person name="Shih D."/>
            <person name="Sparrow T."/>
            <person name="Spaulding J."/>
            <person name="Stalker J."/>
            <person name="Stange-Thomann N."/>
            <person name="Stavropoulos S."/>
            <person name="Stone C."/>
            <person name="Strader C."/>
            <person name="Tesfaye S."/>
            <person name="Thomson T."/>
            <person name="Thoulutsang Y."/>
            <person name="Thoulutsang D."/>
            <person name="Topham K."/>
            <person name="Topping I."/>
            <person name="Tsamla T."/>
            <person name="Vassiliev H."/>
            <person name="Vo A."/>
            <person name="Wangchuk T."/>
            <person name="Wangdi T."/>
            <person name="Weiand M."/>
            <person name="Wilkinson J."/>
            <person name="Wilson A."/>
            <person name="Yadav S."/>
            <person name="Young G."/>
            <person name="Yu Q."/>
            <person name="Zembek L."/>
            <person name="Zhong D."/>
            <person name="Zimmer A."/>
            <person name="Zwirko Z."/>
            <person name="Jaffe D.B."/>
            <person name="Alvarez P."/>
            <person name="Brockman W."/>
            <person name="Butler J."/>
            <person name="Chin C."/>
            <person name="Gnerre S."/>
            <person name="Grabherr M."/>
            <person name="Kleber M."/>
            <person name="Mauceli E."/>
            <person name="MacCallum I."/>
        </authorList>
    </citation>
    <scope>NUCLEOTIDE SEQUENCE [LARGE SCALE GENOMIC DNA]</scope>
    <source>
        <strain evidence="3">Tucson 15287-2541.00</strain>
    </source>
</reference>
<dbReference type="EMBL" id="CH916367">
    <property type="protein sequence ID" value="EDW00844.1"/>
    <property type="molecule type" value="Genomic_DNA"/>
</dbReference>
<dbReference type="GO" id="GO:0005938">
    <property type="term" value="C:cell cortex"/>
    <property type="evidence" value="ECO:0007669"/>
    <property type="project" value="EnsemblMetazoa"/>
</dbReference>
<dbReference type="SMART" id="SM00015">
    <property type="entry name" value="IQ"/>
    <property type="match status" value="3"/>
</dbReference>
<name>B4J601_DROGR</name>
<dbReference type="eggNOG" id="ENOG502S69B">
    <property type="taxonomic scope" value="Eukaryota"/>
</dbReference>
<dbReference type="PROSITE" id="PS50096">
    <property type="entry name" value="IQ"/>
    <property type="match status" value="3"/>
</dbReference>
<feature type="compositionally biased region" description="Low complexity" evidence="1">
    <location>
        <begin position="64"/>
        <end position="82"/>
    </location>
</feature>
<dbReference type="STRING" id="7222.B4J601"/>
<gene>
    <name evidence="2" type="primary">Dgri\GH21112</name>
    <name evidence="2" type="ORF">Dgri_GH21112</name>
</gene>
<dbReference type="FunCoup" id="B4J601">
    <property type="interactions" value="26"/>
</dbReference>
<protein>
    <submittedName>
        <fullName evidence="2">GH21112</fullName>
    </submittedName>
</protein>
<feature type="region of interest" description="Disordered" evidence="1">
    <location>
        <begin position="1"/>
        <end position="91"/>
    </location>
</feature>
<evidence type="ECO:0000256" key="1">
    <source>
        <dbReference type="SAM" id="MobiDB-lite"/>
    </source>
</evidence>
<dbReference type="GO" id="GO:0005516">
    <property type="term" value="F:calmodulin binding"/>
    <property type="evidence" value="ECO:0007669"/>
    <property type="project" value="EnsemblMetazoa"/>
</dbReference>
<dbReference type="PhylomeDB" id="B4J601"/>
<organism evidence="3">
    <name type="scientific">Drosophila grimshawi</name>
    <name type="common">Hawaiian fruit fly</name>
    <name type="synonym">Idiomyia grimshawi</name>
    <dbReference type="NCBI Taxonomy" id="7222"/>
    <lineage>
        <taxon>Eukaryota</taxon>
        <taxon>Metazoa</taxon>
        <taxon>Ecdysozoa</taxon>
        <taxon>Arthropoda</taxon>
        <taxon>Hexapoda</taxon>
        <taxon>Insecta</taxon>
        <taxon>Pterygota</taxon>
        <taxon>Neoptera</taxon>
        <taxon>Endopterygota</taxon>
        <taxon>Diptera</taxon>
        <taxon>Brachycera</taxon>
        <taxon>Muscomorpha</taxon>
        <taxon>Ephydroidea</taxon>
        <taxon>Drosophilidae</taxon>
        <taxon>Drosophila</taxon>
        <taxon>Hawaiian Drosophila</taxon>
    </lineage>
</organism>
<proteinExistence type="predicted"/>
<dbReference type="Gene3D" id="1.20.5.190">
    <property type="match status" value="2"/>
</dbReference>
<evidence type="ECO:0000313" key="2">
    <source>
        <dbReference type="EMBL" id="EDW00844.1"/>
    </source>
</evidence>
<evidence type="ECO:0000313" key="3">
    <source>
        <dbReference type="Proteomes" id="UP000001070"/>
    </source>
</evidence>
<dbReference type="InterPro" id="IPR000048">
    <property type="entry name" value="IQ_motif_EF-hand-BS"/>
</dbReference>
<dbReference type="PANTHER" id="PTHR10699:SF11">
    <property type="entry name" value="IGLOO, ISOFORM A"/>
    <property type="match status" value="1"/>
</dbReference>
<dbReference type="OMA" id="NHTNHGK"/>